<evidence type="ECO:0000313" key="1">
    <source>
        <dbReference type="EMBL" id="KAI4322928.1"/>
    </source>
</evidence>
<protein>
    <submittedName>
        <fullName evidence="1">Uncharacterized protein</fullName>
    </submittedName>
</protein>
<reference evidence="1 2" key="1">
    <citation type="journal article" date="2022" name="DNA Res.">
        <title>Chromosomal-level genome assembly of the orchid tree Bauhinia variegata (Leguminosae; Cercidoideae) supports the allotetraploid origin hypothesis of Bauhinia.</title>
        <authorList>
            <person name="Zhong Y."/>
            <person name="Chen Y."/>
            <person name="Zheng D."/>
            <person name="Pang J."/>
            <person name="Liu Y."/>
            <person name="Luo S."/>
            <person name="Meng S."/>
            <person name="Qian L."/>
            <person name="Wei D."/>
            <person name="Dai S."/>
            <person name="Zhou R."/>
        </authorList>
    </citation>
    <scope>NUCLEOTIDE SEQUENCE [LARGE SCALE GENOMIC DNA]</scope>
    <source>
        <strain evidence="1">BV-YZ2020</strain>
    </source>
</reference>
<sequence length="307" mass="34531">MTFENYLTADRLYPIDYGRVIIALISSYVLRPFLVFFCKDHISMEQNLLEPACLDSNEDVSLRKNMKSISTETTVCASDNDNDCFGCNICLDSAQDPVVTLCGHLYCWPCIYKWLQVQSSSDESEQRQKCPVCKADISHTSLVPLYGRGNSASEAKRTQMGLGIPKRPPPNSLNSLLNSVSASTSHPGQRLHPNHFQPQPHPFQYQQYFPPLYGGYAANGSPYHGDAAMAAVFGPMIGMVGKMVFAIIFGNSDANSFSYPHSRSGRNRMRRLEMQADKSLNRLYRYIYITCSPWDAVRDCLRDRGHV</sequence>
<evidence type="ECO:0000313" key="2">
    <source>
        <dbReference type="Proteomes" id="UP000828941"/>
    </source>
</evidence>
<dbReference type="Proteomes" id="UP000828941">
    <property type="component" value="Chromosome 9"/>
</dbReference>
<organism evidence="1 2">
    <name type="scientific">Bauhinia variegata</name>
    <name type="common">Purple orchid tree</name>
    <name type="synonym">Phanera variegata</name>
    <dbReference type="NCBI Taxonomy" id="167791"/>
    <lineage>
        <taxon>Eukaryota</taxon>
        <taxon>Viridiplantae</taxon>
        <taxon>Streptophyta</taxon>
        <taxon>Embryophyta</taxon>
        <taxon>Tracheophyta</taxon>
        <taxon>Spermatophyta</taxon>
        <taxon>Magnoliopsida</taxon>
        <taxon>eudicotyledons</taxon>
        <taxon>Gunneridae</taxon>
        <taxon>Pentapetalae</taxon>
        <taxon>rosids</taxon>
        <taxon>fabids</taxon>
        <taxon>Fabales</taxon>
        <taxon>Fabaceae</taxon>
        <taxon>Cercidoideae</taxon>
        <taxon>Cercideae</taxon>
        <taxon>Bauhiniinae</taxon>
        <taxon>Bauhinia</taxon>
    </lineage>
</organism>
<name>A0ACB9MG22_BAUVA</name>
<gene>
    <name evidence="1" type="ORF">L6164_022577</name>
</gene>
<accession>A0ACB9MG22</accession>
<dbReference type="EMBL" id="CM039434">
    <property type="protein sequence ID" value="KAI4322928.1"/>
    <property type="molecule type" value="Genomic_DNA"/>
</dbReference>
<comment type="caution">
    <text evidence="1">The sequence shown here is derived from an EMBL/GenBank/DDBJ whole genome shotgun (WGS) entry which is preliminary data.</text>
</comment>
<proteinExistence type="predicted"/>
<keyword evidence="2" id="KW-1185">Reference proteome</keyword>